<dbReference type="Gene3D" id="3.40.50.1820">
    <property type="entry name" value="alpha/beta hydrolase"/>
    <property type="match status" value="1"/>
</dbReference>
<feature type="domain" description="AB hydrolase-1" evidence="1">
    <location>
        <begin position="7"/>
        <end position="248"/>
    </location>
</feature>
<dbReference type="GO" id="GO:0080030">
    <property type="term" value="F:methyl indole-3-acetate esterase activity"/>
    <property type="evidence" value="ECO:0007669"/>
    <property type="project" value="TreeGrafter"/>
</dbReference>
<protein>
    <submittedName>
        <fullName evidence="2">Esterase PIR7A</fullName>
    </submittedName>
</protein>
<evidence type="ECO:0000259" key="1">
    <source>
        <dbReference type="Pfam" id="PF12697"/>
    </source>
</evidence>
<dbReference type="GO" id="GO:0080032">
    <property type="term" value="F:methyl jasmonate esterase activity"/>
    <property type="evidence" value="ECO:0007669"/>
    <property type="project" value="TreeGrafter"/>
</dbReference>
<dbReference type="PANTHER" id="PTHR10992">
    <property type="entry name" value="METHYLESTERASE FAMILY MEMBER"/>
    <property type="match status" value="1"/>
</dbReference>
<evidence type="ECO:0000313" key="3">
    <source>
        <dbReference type="Proteomes" id="UP001180020"/>
    </source>
</evidence>
<dbReference type="Proteomes" id="UP001180020">
    <property type="component" value="Unassembled WGS sequence"/>
</dbReference>
<dbReference type="InterPro" id="IPR045889">
    <property type="entry name" value="MES/HNL"/>
</dbReference>
<organism evidence="2 3">
    <name type="scientific">Acorus calamus</name>
    <name type="common">Sweet flag</name>
    <dbReference type="NCBI Taxonomy" id="4465"/>
    <lineage>
        <taxon>Eukaryota</taxon>
        <taxon>Viridiplantae</taxon>
        <taxon>Streptophyta</taxon>
        <taxon>Embryophyta</taxon>
        <taxon>Tracheophyta</taxon>
        <taxon>Spermatophyta</taxon>
        <taxon>Magnoliopsida</taxon>
        <taxon>Liliopsida</taxon>
        <taxon>Acoraceae</taxon>
        <taxon>Acorus</taxon>
    </lineage>
</organism>
<dbReference type="InterPro" id="IPR000073">
    <property type="entry name" value="AB_hydrolase_1"/>
</dbReference>
<dbReference type="FunFam" id="3.40.50.1820:FF:000051">
    <property type="entry name" value="(S)-hydroxynitrile lyase"/>
    <property type="match status" value="1"/>
</dbReference>
<reference evidence="2" key="1">
    <citation type="journal article" date="2023" name="Nat. Commun.">
        <title>Diploid and tetraploid genomes of Acorus and the evolution of monocots.</title>
        <authorList>
            <person name="Ma L."/>
            <person name="Liu K.W."/>
            <person name="Li Z."/>
            <person name="Hsiao Y.Y."/>
            <person name="Qi Y."/>
            <person name="Fu T."/>
            <person name="Tang G.D."/>
            <person name="Zhang D."/>
            <person name="Sun W.H."/>
            <person name="Liu D.K."/>
            <person name="Li Y."/>
            <person name="Chen G.Z."/>
            <person name="Liu X.D."/>
            <person name="Liao X.Y."/>
            <person name="Jiang Y.T."/>
            <person name="Yu X."/>
            <person name="Hao Y."/>
            <person name="Huang J."/>
            <person name="Zhao X.W."/>
            <person name="Ke S."/>
            <person name="Chen Y.Y."/>
            <person name="Wu W.L."/>
            <person name="Hsu J.L."/>
            <person name="Lin Y.F."/>
            <person name="Huang M.D."/>
            <person name="Li C.Y."/>
            <person name="Huang L."/>
            <person name="Wang Z.W."/>
            <person name="Zhao X."/>
            <person name="Zhong W.Y."/>
            <person name="Peng D.H."/>
            <person name="Ahmad S."/>
            <person name="Lan S."/>
            <person name="Zhang J.S."/>
            <person name="Tsai W.C."/>
            <person name="Van de Peer Y."/>
            <person name="Liu Z.J."/>
        </authorList>
    </citation>
    <scope>NUCLEOTIDE SEQUENCE</scope>
    <source>
        <strain evidence="2">CP</strain>
    </source>
</reference>
<dbReference type="EMBL" id="JAUJYO010000005">
    <property type="protein sequence ID" value="KAK1316255.1"/>
    <property type="molecule type" value="Genomic_DNA"/>
</dbReference>
<name>A0AAV9ERL7_ACOCL</name>
<reference evidence="2" key="2">
    <citation type="submission" date="2023-06" db="EMBL/GenBank/DDBJ databases">
        <authorList>
            <person name="Ma L."/>
            <person name="Liu K.-W."/>
            <person name="Li Z."/>
            <person name="Hsiao Y.-Y."/>
            <person name="Qi Y."/>
            <person name="Fu T."/>
            <person name="Tang G."/>
            <person name="Zhang D."/>
            <person name="Sun W.-H."/>
            <person name="Liu D.-K."/>
            <person name="Li Y."/>
            <person name="Chen G.-Z."/>
            <person name="Liu X.-D."/>
            <person name="Liao X.-Y."/>
            <person name="Jiang Y.-T."/>
            <person name="Yu X."/>
            <person name="Hao Y."/>
            <person name="Huang J."/>
            <person name="Zhao X.-W."/>
            <person name="Ke S."/>
            <person name="Chen Y.-Y."/>
            <person name="Wu W.-L."/>
            <person name="Hsu J.-L."/>
            <person name="Lin Y.-F."/>
            <person name="Huang M.-D."/>
            <person name="Li C.-Y."/>
            <person name="Huang L."/>
            <person name="Wang Z.-W."/>
            <person name="Zhao X."/>
            <person name="Zhong W.-Y."/>
            <person name="Peng D.-H."/>
            <person name="Ahmad S."/>
            <person name="Lan S."/>
            <person name="Zhang J.-S."/>
            <person name="Tsai W.-C."/>
            <person name="Van De Peer Y."/>
            <person name="Liu Z.-J."/>
        </authorList>
    </citation>
    <scope>NUCLEOTIDE SEQUENCE</scope>
    <source>
        <strain evidence="2">CP</strain>
        <tissue evidence="2">Leaves</tissue>
    </source>
</reference>
<dbReference type="GO" id="GO:0080031">
    <property type="term" value="F:methyl salicylate esterase activity"/>
    <property type="evidence" value="ECO:0007669"/>
    <property type="project" value="TreeGrafter"/>
</dbReference>
<proteinExistence type="predicted"/>
<keyword evidence="3" id="KW-1185">Reference proteome</keyword>
<dbReference type="GO" id="GO:0009696">
    <property type="term" value="P:salicylic acid metabolic process"/>
    <property type="evidence" value="ECO:0007669"/>
    <property type="project" value="TreeGrafter"/>
</dbReference>
<dbReference type="GO" id="GO:0009694">
    <property type="term" value="P:jasmonic acid metabolic process"/>
    <property type="evidence" value="ECO:0007669"/>
    <property type="project" value="TreeGrafter"/>
</dbReference>
<dbReference type="PANTHER" id="PTHR10992:SF943">
    <property type="entry name" value="METHYLESTERASE 10"/>
    <property type="match status" value="1"/>
</dbReference>
<dbReference type="InterPro" id="IPR029058">
    <property type="entry name" value="AB_hydrolase_fold"/>
</dbReference>
<sequence length="259" mass="29238">MECKKHFVLVHGACHGAWCWYKLATLLRSAGHRVTALDLAASGVHPKRIDELGSFADYNRPLMEFMGSVPPGERVVLVGHSYGGLSLAFAMEAFPEKVSAGVFVTAVMPGRGYPLSDLGREFFARHPPESFLDTIFKHDDGPENHLTSTTFGPKYMSSKMYNLSPPEDFTLATMLVRPTSWFLQDRLDDSMLSERYESVRRVYVVCEEDFAHMVDYQRWMIQKSPPEEVKVIEGADHMAMMSKPKELCECLLDVASKFT</sequence>
<comment type="caution">
    <text evidence="2">The sequence shown here is derived from an EMBL/GenBank/DDBJ whole genome shotgun (WGS) entry which is preliminary data.</text>
</comment>
<dbReference type="SUPFAM" id="SSF53474">
    <property type="entry name" value="alpha/beta-Hydrolases"/>
    <property type="match status" value="1"/>
</dbReference>
<evidence type="ECO:0000313" key="2">
    <source>
        <dbReference type="EMBL" id="KAK1316255.1"/>
    </source>
</evidence>
<gene>
    <name evidence="2" type="primary">PIR7A</name>
    <name evidence="2" type="ORF">QJS10_CPA05g01529</name>
</gene>
<dbReference type="AlphaFoldDB" id="A0AAV9ERL7"/>
<dbReference type="Pfam" id="PF12697">
    <property type="entry name" value="Abhydrolase_6"/>
    <property type="match status" value="1"/>
</dbReference>
<accession>A0AAV9ERL7</accession>